<name>A0A9D2JXH1_9LACT</name>
<gene>
    <name evidence="1" type="ORF">H9808_05830</name>
</gene>
<sequence>MGKVNWSGFTFESKWVVNATECVICKDKVPVDEVNVNGMCEKCQEIENNLLERLAGKWADMVTEEDERRSFWAAVQNLEETEETEVGGWWW</sequence>
<comment type="caution">
    <text evidence="1">The sequence shown here is derived from an EMBL/GenBank/DDBJ whole genome shotgun (WGS) entry which is preliminary data.</text>
</comment>
<dbReference type="EMBL" id="DXAZ01000087">
    <property type="protein sequence ID" value="HIZ71270.1"/>
    <property type="molecule type" value="Genomic_DNA"/>
</dbReference>
<organism evidence="1 2">
    <name type="scientific">Candidatus Atopostipes pullistercoris</name>
    <dbReference type="NCBI Taxonomy" id="2838467"/>
    <lineage>
        <taxon>Bacteria</taxon>
        <taxon>Bacillati</taxon>
        <taxon>Bacillota</taxon>
        <taxon>Bacilli</taxon>
        <taxon>Lactobacillales</taxon>
        <taxon>Carnobacteriaceae</taxon>
        <taxon>Atopostipes</taxon>
    </lineage>
</organism>
<evidence type="ECO:0000313" key="2">
    <source>
        <dbReference type="Proteomes" id="UP000824106"/>
    </source>
</evidence>
<accession>A0A9D2JXH1</accession>
<protein>
    <submittedName>
        <fullName evidence="1">Uncharacterized protein</fullName>
    </submittedName>
</protein>
<dbReference type="Proteomes" id="UP000824106">
    <property type="component" value="Unassembled WGS sequence"/>
</dbReference>
<reference evidence="1" key="1">
    <citation type="journal article" date="2021" name="PeerJ">
        <title>Extensive microbial diversity within the chicken gut microbiome revealed by metagenomics and culture.</title>
        <authorList>
            <person name="Gilroy R."/>
            <person name="Ravi A."/>
            <person name="Getino M."/>
            <person name="Pursley I."/>
            <person name="Horton D.L."/>
            <person name="Alikhan N.F."/>
            <person name="Baker D."/>
            <person name="Gharbi K."/>
            <person name="Hall N."/>
            <person name="Watson M."/>
            <person name="Adriaenssens E.M."/>
            <person name="Foster-Nyarko E."/>
            <person name="Jarju S."/>
            <person name="Secka A."/>
            <person name="Antonio M."/>
            <person name="Oren A."/>
            <person name="Chaudhuri R.R."/>
            <person name="La Ragione R."/>
            <person name="Hildebrand F."/>
            <person name="Pallen M.J."/>
        </authorList>
    </citation>
    <scope>NUCLEOTIDE SEQUENCE</scope>
    <source>
        <strain evidence="1">CHK169-4300</strain>
    </source>
</reference>
<dbReference type="AlphaFoldDB" id="A0A9D2JXH1"/>
<reference evidence="1" key="2">
    <citation type="submission" date="2021-04" db="EMBL/GenBank/DDBJ databases">
        <authorList>
            <person name="Gilroy R."/>
        </authorList>
    </citation>
    <scope>NUCLEOTIDE SEQUENCE</scope>
    <source>
        <strain evidence="1">CHK169-4300</strain>
    </source>
</reference>
<proteinExistence type="predicted"/>
<evidence type="ECO:0000313" key="1">
    <source>
        <dbReference type="EMBL" id="HIZ71270.1"/>
    </source>
</evidence>